<evidence type="ECO:0000256" key="1">
    <source>
        <dbReference type="ARBA" id="ARBA00010800"/>
    </source>
</evidence>
<keyword evidence="3 4" id="KW-0539">Nucleus</keyword>
<proteinExistence type="inferred from homology"/>
<dbReference type="InterPro" id="IPR002759">
    <property type="entry name" value="Pop5/Rpp14/Rnp2-like"/>
</dbReference>
<keyword evidence="2 4" id="KW-0819">tRNA processing</keyword>
<dbReference type="Proteomes" id="UP000276133">
    <property type="component" value="Unassembled WGS sequence"/>
</dbReference>
<comment type="caution">
    <text evidence="5">The sequence shown here is derived from an EMBL/GenBank/DDBJ whole genome shotgun (WGS) entry which is preliminary data.</text>
</comment>
<dbReference type="Gene3D" id="3.30.70.3250">
    <property type="entry name" value="Ribonuclease P, Pop5 subunit"/>
    <property type="match status" value="1"/>
</dbReference>
<dbReference type="PANTHER" id="PTHR15441">
    <property type="entry name" value="RIBONUCLEASE P PROTEIN SUBUNIT P14"/>
    <property type="match status" value="1"/>
</dbReference>
<reference evidence="5 6" key="1">
    <citation type="journal article" date="2018" name="Sci. Rep.">
        <title>Genomic signatures of local adaptation to the degree of environmental predictability in rotifers.</title>
        <authorList>
            <person name="Franch-Gras L."/>
            <person name="Hahn C."/>
            <person name="Garcia-Roger E.M."/>
            <person name="Carmona M.J."/>
            <person name="Serra M."/>
            <person name="Gomez A."/>
        </authorList>
    </citation>
    <scope>NUCLEOTIDE SEQUENCE [LARGE SCALE GENOMIC DNA]</scope>
    <source>
        <strain evidence="5">HYR1</strain>
    </source>
</reference>
<comment type="subcellular location">
    <subcellularLocation>
        <location evidence="4">Nucleus</location>
        <location evidence="4">Nucleolus</location>
    </subcellularLocation>
</comment>
<dbReference type="GO" id="GO:0001682">
    <property type="term" value="P:tRNA 5'-leader removal"/>
    <property type="evidence" value="ECO:0007669"/>
    <property type="project" value="InterPro"/>
</dbReference>
<dbReference type="GO" id="GO:0000172">
    <property type="term" value="C:ribonuclease MRP complex"/>
    <property type="evidence" value="ECO:0007669"/>
    <property type="project" value="TreeGrafter"/>
</dbReference>
<evidence type="ECO:0000256" key="2">
    <source>
        <dbReference type="ARBA" id="ARBA00022694"/>
    </source>
</evidence>
<organism evidence="5 6">
    <name type="scientific">Brachionus plicatilis</name>
    <name type="common">Marine rotifer</name>
    <name type="synonym">Brachionus muelleri</name>
    <dbReference type="NCBI Taxonomy" id="10195"/>
    <lineage>
        <taxon>Eukaryota</taxon>
        <taxon>Metazoa</taxon>
        <taxon>Spiralia</taxon>
        <taxon>Gnathifera</taxon>
        <taxon>Rotifera</taxon>
        <taxon>Eurotatoria</taxon>
        <taxon>Monogononta</taxon>
        <taxon>Pseudotrocha</taxon>
        <taxon>Ploima</taxon>
        <taxon>Brachionidae</taxon>
        <taxon>Brachionus</taxon>
    </lineage>
</organism>
<dbReference type="GO" id="GO:0005730">
    <property type="term" value="C:nucleolus"/>
    <property type="evidence" value="ECO:0007669"/>
    <property type="project" value="UniProtKB-SubCell"/>
</dbReference>
<dbReference type="PANTHER" id="PTHR15441:SF2">
    <property type="entry name" value="RIBONUCLEASE P_MRP PROTEIN SUBUNIT POP5"/>
    <property type="match status" value="1"/>
</dbReference>
<dbReference type="GO" id="GO:0033204">
    <property type="term" value="F:ribonuclease P RNA binding"/>
    <property type="evidence" value="ECO:0007669"/>
    <property type="project" value="InterPro"/>
</dbReference>
<dbReference type="PIRSF" id="PIRSF023803">
    <property type="entry name" value="Ribonuclease_P_prd"/>
    <property type="match status" value="1"/>
</dbReference>
<keyword evidence="5" id="KW-0378">Hydrolase</keyword>
<dbReference type="SUPFAM" id="SSF160350">
    <property type="entry name" value="Rnp2-like"/>
    <property type="match status" value="1"/>
</dbReference>
<dbReference type="EMBL" id="REGN01000771">
    <property type="protein sequence ID" value="RNA39274.1"/>
    <property type="molecule type" value="Genomic_DNA"/>
</dbReference>
<evidence type="ECO:0000313" key="6">
    <source>
        <dbReference type="Proteomes" id="UP000276133"/>
    </source>
</evidence>
<evidence type="ECO:0000256" key="4">
    <source>
        <dbReference type="PIRNR" id="PIRNR023803"/>
    </source>
</evidence>
<comment type="function">
    <text evidence="4">Component of ribonuclease P, a protein complex that generates mature tRNA molecules by cleaving their 5'-ends.</text>
</comment>
<dbReference type="STRING" id="10195.A0A3M7STY4"/>
<dbReference type="AlphaFoldDB" id="A0A3M7STY4"/>
<protein>
    <recommendedName>
        <fullName evidence="4">Ribonuclease P/MRP protein subunit POP5</fullName>
    </recommendedName>
</protein>
<dbReference type="Pfam" id="PF01900">
    <property type="entry name" value="RNase_P_Rpp14"/>
    <property type="match status" value="1"/>
</dbReference>
<dbReference type="GO" id="GO:0030681">
    <property type="term" value="C:multimeric ribonuclease P complex"/>
    <property type="evidence" value="ECO:0007669"/>
    <property type="project" value="TreeGrafter"/>
</dbReference>
<evidence type="ECO:0000313" key="5">
    <source>
        <dbReference type="EMBL" id="RNA39274.1"/>
    </source>
</evidence>
<accession>A0A3M7STY4</accession>
<name>A0A3M7STY4_BRAPC</name>
<dbReference type="InterPro" id="IPR038085">
    <property type="entry name" value="Rnp2-like_sf"/>
</dbReference>
<keyword evidence="6" id="KW-1185">Reference proteome</keyword>
<dbReference type="OrthoDB" id="24745at2759"/>
<dbReference type="InterPro" id="IPR016819">
    <property type="entry name" value="RNase_P/MRP_POP5"/>
</dbReference>
<comment type="similarity">
    <text evidence="1 4">Belongs to the eukaryotic/archaeal RNase P protein component 2 family.</text>
</comment>
<evidence type="ECO:0000256" key="3">
    <source>
        <dbReference type="ARBA" id="ARBA00023242"/>
    </source>
</evidence>
<sequence>MRFKRRYFCCELQYRDSDCVQNKLNKLKHSDISSTINKSIEKFYGDLGAAEMIPSFSVIYFNQNTNICILRTARNLEKKFHTMLTFIQKIENIDVQFKVVHKSGSIKKCKEFLIEYCSNRLLEFYQKTSSRHQKLDNDDQIIVNVLTNLIEACDKNDYSFN</sequence>
<dbReference type="GO" id="GO:0016787">
    <property type="term" value="F:hydrolase activity"/>
    <property type="evidence" value="ECO:0007669"/>
    <property type="project" value="UniProtKB-KW"/>
</dbReference>
<gene>
    <name evidence="5" type="ORF">BpHYR1_005185</name>
</gene>